<protein>
    <submittedName>
        <fullName evidence="5">EAL domain-containing protein</fullName>
    </submittedName>
</protein>
<dbReference type="NCBIfam" id="TIGR00254">
    <property type="entry name" value="GGDEF"/>
    <property type="match status" value="1"/>
</dbReference>
<evidence type="ECO:0000259" key="4">
    <source>
        <dbReference type="PROSITE" id="PS50887"/>
    </source>
</evidence>
<dbReference type="PROSITE" id="PS50885">
    <property type="entry name" value="HAMP"/>
    <property type="match status" value="1"/>
</dbReference>
<reference evidence="5 6" key="1">
    <citation type="submission" date="2022-06" db="EMBL/GenBank/DDBJ databases">
        <title>Thiomicrohabdus sp. nov, an obligately chemolithoautotrophic, sulfur-oxidizing bacterium isolated from beach of Guanyin Mountain. Amoy.</title>
        <authorList>
            <person name="Zhu H."/>
        </authorList>
    </citation>
    <scope>NUCLEOTIDE SEQUENCE [LARGE SCALE GENOMIC DNA]</scope>
    <source>
        <strain evidence="5 6">XGS-01</strain>
    </source>
</reference>
<dbReference type="PROSITE" id="PS50887">
    <property type="entry name" value="GGDEF"/>
    <property type="match status" value="1"/>
</dbReference>
<gene>
    <name evidence="5" type="ORF">NR989_08730</name>
</gene>
<dbReference type="CDD" id="cd01949">
    <property type="entry name" value="GGDEF"/>
    <property type="match status" value="1"/>
</dbReference>
<dbReference type="RefSeq" id="WP_275594354.1">
    <property type="nucleotide sequence ID" value="NZ_CP102381.1"/>
</dbReference>
<feature type="domain" description="EAL" evidence="2">
    <location>
        <begin position="405"/>
        <end position="654"/>
    </location>
</feature>
<keyword evidence="1" id="KW-1133">Transmembrane helix</keyword>
<feature type="domain" description="GGDEF" evidence="4">
    <location>
        <begin position="254"/>
        <end position="394"/>
    </location>
</feature>
<evidence type="ECO:0000256" key="1">
    <source>
        <dbReference type="SAM" id="Phobius"/>
    </source>
</evidence>
<dbReference type="InterPro" id="IPR029787">
    <property type="entry name" value="Nucleotide_cyclase"/>
</dbReference>
<feature type="domain" description="HAMP" evidence="3">
    <location>
        <begin position="164"/>
        <end position="217"/>
    </location>
</feature>
<evidence type="ECO:0000259" key="3">
    <source>
        <dbReference type="PROSITE" id="PS50885"/>
    </source>
</evidence>
<organism evidence="5 6">
    <name type="scientific">Thiomicrorhabdus lithotrophica</name>
    <dbReference type="NCBI Taxonomy" id="2949997"/>
    <lineage>
        <taxon>Bacteria</taxon>
        <taxon>Pseudomonadati</taxon>
        <taxon>Pseudomonadota</taxon>
        <taxon>Gammaproteobacteria</taxon>
        <taxon>Thiotrichales</taxon>
        <taxon>Piscirickettsiaceae</taxon>
        <taxon>Thiomicrorhabdus</taxon>
    </lineage>
</organism>
<dbReference type="EMBL" id="CP102381">
    <property type="protein sequence ID" value="WEJ62097.1"/>
    <property type="molecule type" value="Genomic_DNA"/>
</dbReference>
<dbReference type="PROSITE" id="PS50883">
    <property type="entry name" value="EAL"/>
    <property type="match status" value="1"/>
</dbReference>
<dbReference type="Proteomes" id="UP001222275">
    <property type="component" value="Chromosome"/>
</dbReference>
<feature type="transmembrane region" description="Helical" evidence="1">
    <location>
        <begin position="143"/>
        <end position="162"/>
    </location>
</feature>
<keyword evidence="1" id="KW-0472">Membrane</keyword>
<evidence type="ECO:0000259" key="2">
    <source>
        <dbReference type="PROSITE" id="PS50883"/>
    </source>
</evidence>
<dbReference type="PANTHER" id="PTHR33121:SF23">
    <property type="entry name" value="CYCLIC DI-GMP PHOSPHODIESTERASE PDEB"/>
    <property type="match status" value="1"/>
</dbReference>
<dbReference type="SMART" id="SM00052">
    <property type="entry name" value="EAL"/>
    <property type="match status" value="1"/>
</dbReference>
<proteinExistence type="predicted"/>
<dbReference type="InterPro" id="IPR035919">
    <property type="entry name" value="EAL_sf"/>
</dbReference>
<dbReference type="SMART" id="SM00267">
    <property type="entry name" value="GGDEF"/>
    <property type="match status" value="1"/>
</dbReference>
<dbReference type="Pfam" id="PF00563">
    <property type="entry name" value="EAL"/>
    <property type="match status" value="1"/>
</dbReference>
<dbReference type="Pfam" id="PF00990">
    <property type="entry name" value="GGDEF"/>
    <property type="match status" value="1"/>
</dbReference>
<sequence>MTLRLKLNLILILLLVLTNGTVAFLLVEKQRSLLSESLNQQANAITSLVSQDTLQLLLLNSPDAAADIIQKFQTVENLAQFELFNSEDRKVLNFIHPDYIHETEEDLVLKVVPLKYSGETFGHLKLYFARDFFDSYLHELNAFLAQLFLIILFLTSLFAWFVDKYFTKRLSLLNQALLSTATTQDYSIKLPINTQDEIGQAYKHFNQLVQNTDSLTSELKKQATQDNLTHLYNRFFITQKLLERFTYESFNENTTYALCHFDLDQFKIINDTYGHSIGDEFLKTLSERLRLYIDKTFSHQQKNIFLGRLGGDEFALLVEDTDKKKIKDVLNKLQKLIQDFEFNYLNQTLKVRVSIGAILFDNHYKDNEALLSGADTACYYSKKKGRGHISIFDIESEELTSEKTILSWFHRIQKAIKQENFIVYLQPIQASTKHKDQTPSYEALIRLKENEKILTPFHFIEPAERFNLTPEIDFYMVRKVVQHLQENPLFLEKIKHIAINLSGITLSSQKSAQHIIDIINQAEIPFDKLCFEVTETSALSNLNKAIAFIQQLSNKGCKFSLDDFGTGMASFDYLYKLPVNYLKIDGSFITDIAKDPVKKEMVIAMQKIAELMELETVAEFVENQEIIEELDKIGIHYHQGYYYNSPQPFKTFLE</sequence>
<dbReference type="Gene3D" id="3.30.70.270">
    <property type="match status" value="1"/>
</dbReference>
<keyword evidence="1" id="KW-0812">Transmembrane</keyword>
<dbReference type="CDD" id="cd06225">
    <property type="entry name" value="HAMP"/>
    <property type="match status" value="1"/>
</dbReference>
<name>A0ABY8C985_9GAMM</name>
<dbReference type="CDD" id="cd01948">
    <property type="entry name" value="EAL"/>
    <property type="match status" value="1"/>
</dbReference>
<dbReference type="Gene3D" id="6.10.340.10">
    <property type="match status" value="1"/>
</dbReference>
<evidence type="ECO:0000313" key="5">
    <source>
        <dbReference type="EMBL" id="WEJ62097.1"/>
    </source>
</evidence>
<dbReference type="SUPFAM" id="SSF55073">
    <property type="entry name" value="Nucleotide cyclase"/>
    <property type="match status" value="1"/>
</dbReference>
<dbReference type="InterPro" id="IPR003660">
    <property type="entry name" value="HAMP_dom"/>
</dbReference>
<feature type="transmembrane region" description="Helical" evidence="1">
    <location>
        <begin position="7"/>
        <end position="27"/>
    </location>
</feature>
<keyword evidence="6" id="KW-1185">Reference proteome</keyword>
<dbReference type="SUPFAM" id="SSF141868">
    <property type="entry name" value="EAL domain-like"/>
    <property type="match status" value="1"/>
</dbReference>
<dbReference type="PANTHER" id="PTHR33121">
    <property type="entry name" value="CYCLIC DI-GMP PHOSPHODIESTERASE PDEF"/>
    <property type="match status" value="1"/>
</dbReference>
<dbReference type="InterPro" id="IPR050706">
    <property type="entry name" value="Cyclic-di-GMP_PDE-like"/>
</dbReference>
<accession>A0ABY8C985</accession>
<dbReference type="InterPro" id="IPR001633">
    <property type="entry name" value="EAL_dom"/>
</dbReference>
<dbReference type="InterPro" id="IPR043128">
    <property type="entry name" value="Rev_trsase/Diguanyl_cyclase"/>
</dbReference>
<dbReference type="InterPro" id="IPR000160">
    <property type="entry name" value="GGDEF_dom"/>
</dbReference>
<dbReference type="Gene3D" id="3.20.20.450">
    <property type="entry name" value="EAL domain"/>
    <property type="match status" value="1"/>
</dbReference>
<evidence type="ECO:0000313" key="6">
    <source>
        <dbReference type="Proteomes" id="UP001222275"/>
    </source>
</evidence>